<dbReference type="AlphaFoldDB" id="A0AAU2V1V1"/>
<keyword evidence="2" id="KW-0732">Signal</keyword>
<accession>A0AAU2V1V1</accession>
<feature type="region of interest" description="Disordered" evidence="1">
    <location>
        <begin position="929"/>
        <end position="1029"/>
    </location>
</feature>
<dbReference type="EMBL" id="CP108318">
    <property type="protein sequence ID" value="WTW61367.1"/>
    <property type="molecule type" value="Genomic_DNA"/>
</dbReference>
<sequence>MRTHAPGARRRRLGSWSKLLAATALATAVATTVSGSGVQPLAGAQNAASVTDPPAGFDLDAAAKVRQDQCRLDFVLRKGGAEMKTVARNGLNGTDAELAAAANPQYWTDTPLAAAYKKDHAAGSAKMDELYGRNDVWKKSLLQTPPAGYATVAAFQDPPGMPGDSTPSIFVQTGYSGWIADQFWTAESDFYNDLTPLANKASADAVTALAKSLYYPETSATYDDRRAFEDMTFMHGMYADDARIFLQNGGFPTSAPDPDSMEFRIDVENLKARFASCASQNPPDPHHVLDQELVTASLEWQAELAAQKGQRDLILTAEAQANKDLQTATQAMGESLGQSLIASRLADWEAYWLKADPAKAGLSYPSKADFAKVKVDIANAKARATGRLYVASRASLDAKAQAAAVDKAQQAAYAIADAAGVPRGRGLLYGQQAAQITKASAAAALAAAKATETASNATRASAADSKTLGALAMTQAHASKAEFRRKAAEEAAAQAKAAADGAALQARLAADNATKAKAAQAKAEAAESTAKDAAADAKAKRATAEAERDKAAAERATADRERAKAADAEARAQTQQAAASTARQNAEAAGATASSKRADAEAAELKAFNARNDAATADRNKDATTARAKALEAAAAAAEGTAAAGETRAAATDARTAANAATSAATSARSAANDAGAASQAADAAATRAEGAAARSQAAADGAAADAATTHAAVMKAHAAAADAIEASEAAAQNVKSAEALAAESAKQAVTARRNATAARAEATAAAATAVQTAGFAYATAQAATAARDSALQVVKPANDAIELGSPYKETDSSAGLAVLTGQAAKSAAEQQAAVAQAKADQAAKAAVEAKALAAKADADAKAAATAASNAADSAAAAAVSVKQARASASEAAAAAKAAKTAEAHTVEYDRQANEDAMFAQQAATTAGTSATAARASATDAERSASGARTAASAAEGDASSARATATTAESDATAAEEAASNADGYAKDADASADHAEEELREFQAQQRAAALAASKGDGGSGNAGPDLTADEEAALRKECGQACVDQFRKALADSNKSVIDWVIENGGQVLLDVVGVTDAKRCFSSGDVESCLWTLVNVASLVAILGKIPAVSKAIVSISSGLSDFFRSLRIAEQTVERLRALARARVVVSAHMEIGEFKEISKAGEALVNMRRAVQAGGYTWRFKTGHSFYRAHPGPGTLKDFRLTSLTPDEVEKAIINDVVTYLGEGGKLPKAGPGVQALTRTFKIGKVEVGYRIMQITDDIIDSSTYWPGP</sequence>
<proteinExistence type="predicted"/>
<protein>
    <recommendedName>
        <fullName evidence="4">Methyl-accepting transducer domain-containing protein</fullName>
    </recommendedName>
</protein>
<evidence type="ECO:0000313" key="3">
    <source>
        <dbReference type="EMBL" id="WTW61367.1"/>
    </source>
</evidence>
<gene>
    <name evidence="3" type="ORF">OG549_12290</name>
</gene>
<feature type="signal peptide" evidence="2">
    <location>
        <begin position="1"/>
        <end position="26"/>
    </location>
</feature>
<name>A0AAU2V1V1_9ACTN</name>
<evidence type="ECO:0000256" key="1">
    <source>
        <dbReference type="SAM" id="MobiDB-lite"/>
    </source>
</evidence>
<evidence type="ECO:0008006" key="4">
    <source>
        <dbReference type="Google" id="ProtNLM"/>
    </source>
</evidence>
<organism evidence="3">
    <name type="scientific">Streptomyces sp. NBC_00003</name>
    <dbReference type="NCBI Taxonomy" id="2903608"/>
    <lineage>
        <taxon>Bacteria</taxon>
        <taxon>Bacillati</taxon>
        <taxon>Actinomycetota</taxon>
        <taxon>Actinomycetes</taxon>
        <taxon>Kitasatosporales</taxon>
        <taxon>Streptomycetaceae</taxon>
        <taxon>Streptomyces</taxon>
    </lineage>
</organism>
<feature type="chain" id="PRO_5043468889" description="Methyl-accepting transducer domain-containing protein" evidence="2">
    <location>
        <begin position="27"/>
        <end position="1275"/>
    </location>
</feature>
<feature type="compositionally biased region" description="Basic and acidic residues" evidence="1">
    <location>
        <begin position="529"/>
        <end position="570"/>
    </location>
</feature>
<feature type="compositionally biased region" description="Low complexity" evidence="1">
    <location>
        <begin position="1004"/>
        <end position="1015"/>
    </location>
</feature>
<feature type="compositionally biased region" description="Low complexity" evidence="1">
    <location>
        <begin position="929"/>
        <end position="984"/>
    </location>
</feature>
<feature type="compositionally biased region" description="Low complexity" evidence="1">
    <location>
        <begin position="571"/>
        <end position="589"/>
    </location>
</feature>
<feature type="region of interest" description="Disordered" evidence="1">
    <location>
        <begin position="527"/>
        <end position="597"/>
    </location>
</feature>
<evidence type="ECO:0000256" key="2">
    <source>
        <dbReference type="SAM" id="SignalP"/>
    </source>
</evidence>
<feature type="compositionally biased region" description="Basic and acidic residues" evidence="1">
    <location>
        <begin position="986"/>
        <end position="996"/>
    </location>
</feature>
<reference evidence="3" key="1">
    <citation type="submission" date="2022-10" db="EMBL/GenBank/DDBJ databases">
        <title>The complete genomes of actinobacterial strains from the NBC collection.</title>
        <authorList>
            <person name="Joergensen T.S."/>
            <person name="Alvarez Arevalo M."/>
            <person name="Sterndorff E.B."/>
            <person name="Faurdal D."/>
            <person name="Vuksanovic O."/>
            <person name="Mourched A.-S."/>
            <person name="Charusanti P."/>
            <person name="Shaw S."/>
            <person name="Blin K."/>
            <person name="Weber T."/>
        </authorList>
    </citation>
    <scope>NUCLEOTIDE SEQUENCE</scope>
    <source>
        <strain evidence="3">NBC_00003</strain>
    </source>
</reference>